<dbReference type="GO" id="GO:0016020">
    <property type="term" value="C:membrane"/>
    <property type="evidence" value="ECO:0007669"/>
    <property type="project" value="UniProtKB-SubCell"/>
</dbReference>
<name>A0A8S3RP87_MYTED</name>
<dbReference type="SMART" id="SM01411">
    <property type="entry name" value="Ephrin_rec_like"/>
    <property type="match status" value="1"/>
</dbReference>
<dbReference type="Pfam" id="PF13927">
    <property type="entry name" value="Ig_3"/>
    <property type="match status" value="1"/>
</dbReference>
<protein>
    <recommendedName>
        <fullName evidence="9">Ig-like domain-containing protein</fullName>
    </recommendedName>
</protein>
<dbReference type="FunFam" id="2.10.25.10:FF:000014">
    <property type="entry name" value="Latent-transforming growth factor beta-binding protein 3"/>
    <property type="match status" value="1"/>
</dbReference>
<dbReference type="InterPro" id="IPR003598">
    <property type="entry name" value="Ig_sub2"/>
</dbReference>
<accession>A0A8S3RP87</accession>
<gene>
    <name evidence="10" type="ORF">MEDL_24201</name>
</gene>
<dbReference type="OrthoDB" id="6229058at2759"/>
<dbReference type="PROSITE" id="PS01187">
    <property type="entry name" value="EGF_CA"/>
    <property type="match status" value="1"/>
</dbReference>
<dbReference type="SMART" id="SM00409">
    <property type="entry name" value="IG"/>
    <property type="match status" value="1"/>
</dbReference>
<dbReference type="PROSITE" id="PS00010">
    <property type="entry name" value="ASX_HYDROXYL"/>
    <property type="match status" value="1"/>
</dbReference>
<dbReference type="Gene3D" id="2.60.40.10">
    <property type="entry name" value="Immunoglobulins"/>
    <property type="match status" value="1"/>
</dbReference>
<keyword evidence="8" id="KW-0472">Membrane</keyword>
<dbReference type="InterPro" id="IPR018097">
    <property type="entry name" value="EGF_Ca-bd_CS"/>
</dbReference>
<keyword evidence="4" id="KW-0732">Signal</keyword>
<evidence type="ECO:0000256" key="5">
    <source>
        <dbReference type="ARBA" id="ARBA00022737"/>
    </source>
</evidence>
<evidence type="ECO:0000256" key="6">
    <source>
        <dbReference type="ARBA" id="ARBA00023157"/>
    </source>
</evidence>
<dbReference type="SUPFAM" id="SSF48726">
    <property type="entry name" value="Immunoglobulin"/>
    <property type="match status" value="1"/>
</dbReference>
<dbReference type="GO" id="GO:0098609">
    <property type="term" value="P:cell-cell adhesion"/>
    <property type="evidence" value="ECO:0007669"/>
    <property type="project" value="TreeGrafter"/>
</dbReference>
<dbReference type="InterPro" id="IPR011641">
    <property type="entry name" value="Tyr-kin_ephrin_A/B_rcpt-like"/>
</dbReference>
<dbReference type="InterPro" id="IPR036179">
    <property type="entry name" value="Ig-like_dom_sf"/>
</dbReference>
<evidence type="ECO:0000256" key="4">
    <source>
        <dbReference type="ARBA" id="ARBA00022729"/>
    </source>
</evidence>
<dbReference type="PANTHER" id="PTHR44170:SF6">
    <property type="entry name" value="CONTACTIN"/>
    <property type="match status" value="1"/>
</dbReference>
<evidence type="ECO:0000259" key="9">
    <source>
        <dbReference type="PROSITE" id="PS50835"/>
    </source>
</evidence>
<dbReference type="PROSITE" id="PS50835">
    <property type="entry name" value="IG_LIKE"/>
    <property type="match status" value="1"/>
</dbReference>
<dbReference type="InterPro" id="IPR001881">
    <property type="entry name" value="EGF-like_Ca-bd_dom"/>
</dbReference>
<dbReference type="PANTHER" id="PTHR44170">
    <property type="entry name" value="PROTEIN SIDEKICK"/>
    <property type="match status" value="1"/>
</dbReference>
<dbReference type="InterPro" id="IPR000152">
    <property type="entry name" value="EGF-type_Asp/Asn_hydroxyl_site"/>
</dbReference>
<evidence type="ECO:0000256" key="3">
    <source>
        <dbReference type="ARBA" id="ARBA00022536"/>
    </source>
</evidence>
<dbReference type="Pfam" id="PF07645">
    <property type="entry name" value="EGF_CA"/>
    <property type="match status" value="1"/>
</dbReference>
<dbReference type="AlphaFoldDB" id="A0A8S3RP87"/>
<comment type="subcellular location">
    <subcellularLocation>
        <location evidence="1">Secreted</location>
    </subcellularLocation>
</comment>
<evidence type="ECO:0000256" key="7">
    <source>
        <dbReference type="ARBA" id="ARBA00023180"/>
    </source>
</evidence>
<dbReference type="InterPro" id="IPR013783">
    <property type="entry name" value="Ig-like_fold"/>
</dbReference>
<keyword evidence="5" id="KW-0677">Repeat</keyword>
<reference evidence="10" key="1">
    <citation type="submission" date="2021-03" db="EMBL/GenBank/DDBJ databases">
        <authorList>
            <person name="Bekaert M."/>
        </authorList>
    </citation>
    <scope>NUCLEOTIDE SEQUENCE</scope>
</reference>
<feature type="domain" description="Ig-like" evidence="9">
    <location>
        <begin position="198"/>
        <end position="278"/>
    </location>
</feature>
<organism evidence="10 11">
    <name type="scientific">Mytilus edulis</name>
    <name type="common">Blue mussel</name>
    <dbReference type="NCBI Taxonomy" id="6550"/>
    <lineage>
        <taxon>Eukaryota</taxon>
        <taxon>Metazoa</taxon>
        <taxon>Spiralia</taxon>
        <taxon>Lophotrochozoa</taxon>
        <taxon>Mollusca</taxon>
        <taxon>Bivalvia</taxon>
        <taxon>Autobranchia</taxon>
        <taxon>Pteriomorphia</taxon>
        <taxon>Mytilida</taxon>
        <taxon>Mytiloidea</taxon>
        <taxon>Mytilidae</taxon>
        <taxon>Mytilinae</taxon>
        <taxon>Mytilus</taxon>
    </lineage>
</organism>
<dbReference type="Gene3D" id="2.10.25.10">
    <property type="entry name" value="Laminin"/>
    <property type="match status" value="1"/>
</dbReference>
<keyword evidence="2" id="KW-0964">Secreted</keyword>
<feature type="transmembrane region" description="Helical" evidence="8">
    <location>
        <begin position="380"/>
        <end position="403"/>
    </location>
</feature>
<evidence type="ECO:0000256" key="2">
    <source>
        <dbReference type="ARBA" id="ARBA00022525"/>
    </source>
</evidence>
<evidence type="ECO:0000256" key="1">
    <source>
        <dbReference type="ARBA" id="ARBA00004613"/>
    </source>
</evidence>
<keyword evidence="8" id="KW-1133">Transmembrane helix</keyword>
<sequence>MTNESATAIENVDHFKISLDDSNTTDILKQNLSLESLGINPEYAFKEFNLTLEDLHEALNNTLNNTENDPNLTQITNSSQFAAELLNQQLKDAESISVIEQWTFGMINHSQGYFEESECVGLEDCMLLALSQLYDIFTNQSVQGVETSRDIILSVEDQIKDIIQNTTRSVRDSYRLASQILGHLYKLNESNVFCSTAPNFTAQLKDQSVLTGSSVDMLCNVTGNPHPLIRWYHNDVLLPENSKENLILNNVISIQEGMYRCEAENVVTSVLSKSAAVFVTECHPGTFYNEPTNKCLPCDYGHYQPQNNRRNCLQCSTGYFTLEKGSKWQSDCKDVDECQSTQSLCEHKCINTNGTYVCGCSSGSSLNSDGKTCTDSNGNLAVIVVAGVVTGLAIIIGVLIVVVKFKLYLKFRPSNSKKQTLTAMQHSEHNKMYGDSTGAKNAKQ</sequence>
<dbReference type="InterPro" id="IPR003599">
    <property type="entry name" value="Ig_sub"/>
</dbReference>
<dbReference type="InterPro" id="IPR009030">
    <property type="entry name" value="Growth_fac_rcpt_cys_sf"/>
</dbReference>
<keyword evidence="8" id="KW-0812">Transmembrane</keyword>
<dbReference type="GO" id="GO:0005576">
    <property type="term" value="C:extracellular region"/>
    <property type="evidence" value="ECO:0007669"/>
    <property type="project" value="UniProtKB-SubCell"/>
</dbReference>
<comment type="caution">
    <text evidence="10">The sequence shown here is derived from an EMBL/GenBank/DDBJ whole genome shotgun (WGS) entry which is preliminary data.</text>
</comment>
<keyword evidence="11" id="KW-1185">Reference proteome</keyword>
<evidence type="ECO:0000313" key="11">
    <source>
        <dbReference type="Proteomes" id="UP000683360"/>
    </source>
</evidence>
<dbReference type="EMBL" id="CAJPWZ010001220">
    <property type="protein sequence ID" value="CAG2210108.1"/>
    <property type="molecule type" value="Genomic_DNA"/>
</dbReference>
<dbReference type="Pfam" id="PF07699">
    <property type="entry name" value="Ephrin_rec_like"/>
    <property type="match status" value="1"/>
</dbReference>
<keyword evidence="3" id="KW-0245">EGF-like domain</keyword>
<dbReference type="InterPro" id="IPR049883">
    <property type="entry name" value="NOTCH1_EGF-like"/>
</dbReference>
<dbReference type="SUPFAM" id="SSF57184">
    <property type="entry name" value="Growth factor receptor domain"/>
    <property type="match status" value="1"/>
</dbReference>
<dbReference type="GO" id="GO:0005509">
    <property type="term" value="F:calcium ion binding"/>
    <property type="evidence" value="ECO:0007669"/>
    <property type="project" value="InterPro"/>
</dbReference>
<dbReference type="Proteomes" id="UP000683360">
    <property type="component" value="Unassembled WGS sequence"/>
</dbReference>
<proteinExistence type="predicted"/>
<evidence type="ECO:0000313" key="10">
    <source>
        <dbReference type="EMBL" id="CAG2210108.1"/>
    </source>
</evidence>
<keyword evidence="7" id="KW-0325">Glycoprotein</keyword>
<evidence type="ECO:0000256" key="8">
    <source>
        <dbReference type="SAM" id="Phobius"/>
    </source>
</evidence>
<dbReference type="InterPro" id="IPR007110">
    <property type="entry name" value="Ig-like_dom"/>
</dbReference>
<keyword evidence="6" id="KW-1015">Disulfide bond</keyword>
<dbReference type="SMART" id="SM00179">
    <property type="entry name" value="EGF_CA"/>
    <property type="match status" value="1"/>
</dbReference>
<dbReference type="SMART" id="SM00408">
    <property type="entry name" value="IGc2"/>
    <property type="match status" value="1"/>
</dbReference>